<dbReference type="AlphaFoldDB" id="A0A6C0CKL3"/>
<evidence type="ECO:0000256" key="1">
    <source>
        <dbReference type="SAM" id="Coils"/>
    </source>
</evidence>
<sequence>MSFSKPVNLNESPEGVTLQKNPDGTENAKYVDLLDEDKSIAGQKFACLSFISPEQILKQKDIFFFEQFLKNWDFSKSMEKFLQFLNFVSYKYHVDFEKITTDFKEFSKDEKDSLVSTTLEDEYKTYLDDNEEDLQKKFDETYKFQTSIRGIKVRGVFPTQQEAELRCKMLRQVDPNHDVYVGPVGMWVPFHPEAYKTGRVEYMEETLNELMSEKKKNEDKAKDEFDKRIKEAKEKAMEDNKKKAEESGNKLTQTINKDGELISVANMNTQEGAMGENTSLEDVRKELFEGENIVTDQNTDKGLSELTDNTVTFNLGEQKDQ</sequence>
<evidence type="ECO:0000256" key="2">
    <source>
        <dbReference type="SAM" id="MobiDB-lite"/>
    </source>
</evidence>
<name>A0A6C0CKL3_9ZZZZ</name>
<protein>
    <submittedName>
        <fullName evidence="3">Uncharacterized protein</fullName>
    </submittedName>
</protein>
<feature type="coiled-coil region" evidence="1">
    <location>
        <begin position="200"/>
        <end position="247"/>
    </location>
</feature>
<proteinExistence type="predicted"/>
<feature type="compositionally biased region" description="Polar residues" evidence="2">
    <location>
        <begin position="1"/>
        <end position="11"/>
    </location>
</feature>
<keyword evidence="1" id="KW-0175">Coiled coil</keyword>
<reference evidence="3" key="1">
    <citation type="journal article" date="2020" name="Nature">
        <title>Giant virus diversity and host interactions through global metagenomics.</title>
        <authorList>
            <person name="Schulz F."/>
            <person name="Roux S."/>
            <person name="Paez-Espino D."/>
            <person name="Jungbluth S."/>
            <person name="Walsh D.A."/>
            <person name="Denef V.J."/>
            <person name="McMahon K.D."/>
            <person name="Konstantinidis K.T."/>
            <person name="Eloe-Fadrosh E.A."/>
            <person name="Kyrpides N.C."/>
            <person name="Woyke T."/>
        </authorList>
    </citation>
    <scope>NUCLEOTIDE SEQUENCE</scope>
    <source>
        <strain evidence="3">GVMAG-M-3300021185-45</strain>
    </source>
</reference>
<evidence type="ECO:0000313" key="3">
    <source>
        <dbReference type="EMBL" id="QHT04219.1"/>
    </source>
</evidence>
<dbReference type="InterPro" id="IPR043872">
    <property type="entry name" value="DUF5832"/>
</dbReference>
<feature type="region of interest" description="Disordered" evidence="2">
    <location>
        <begin position="1"/>
        <end position="23"/>
    </location>
</feature>
<dbReference type="Pfam" id="PF19150">
    <property type="entry name" value="DUF5832"/>
    <property type="match status" value="1"/>
</dbReference>
<accession>A0A6C0CKL3</accession>
<dbReference type="EMBL" id="MN739424">
    <property type="protein sequence ID" value="QHT04219.1"/>
    <property type="molecule type" value="Genomic_DNA"/>
</dbReference>
<organism evidence="3">
    <name type="scientific">viral metagenome</name>
    <dbReference type="NCBI Taxonomy" id="1070528"/>
    <lineage>
        <taxon>unclassified sequences</taxon>
        <taxon>metagenomes</taxon>
        <taxon>organismal metagenomes</taxon>
    </lineage>
</organism>